<reference evidence="1" key="1">
    <citation type="submission" date="2018-02" db="EMBL/GenBank/DDBJ databases">
        <title>Rhizophora mucronata_Transcriptome.</title>
        <authorList>
            <person name="Meera S.P."/>
            <person name="Sreeshan A."/>
            <person name="Augustine A."/>
        </authorList>
    </citation>
    <scope>NUCLEOTIDE SEQUENCE</scope>
    <source>
        <tissue evidence="1">Leaf</tissue>
    </source>
</reference>
<dbReference type="EMBL" id="GGEC01010513">
    <property type="protein sequence ID" value="MBW90996.1"/>
    <property type="molecule type" value="Transcribed_RNA"/>
</dbReference>
<evidence type="ECO:0000313" key="1">
    <source>
        <dbReference type="EMBL" id="MBW90996.1"/>
    </source>
</evidence>
<dbReference type="AlphaFoldDB" id="A0A2P2JBY3"/>
<organism evidence="1">
    <name type="scientific">Rhizophora mucronata</name>
    <name type="common">Asiatic mangrove</name>
    <dbReference type="NCBI Taxonomy" id="61149"/>
    <lineage>
        <taxon>Eukaryota</taxon>
        <taxon>Viridiplantae</taxon>
        <taxon>Streptophyta</taxon>
        <taxon>Embryophyta</taxon>
        <taxon>Tracheophyta</taxon>
        <taxon>Spermatophyta</taxon>
        <taxon>Magnoliopsida</taxon>
        <taxon>eudicotyledons</taxon>
        <taxon>Gunneridae</taxon>
        <taxon>Pentapetalae</taxon>
        <taxon>rosids</taxon>
        <taxon>fabids</taxon>
        <taxon>Malpighiales</taxon>
        <taxon>Rhizophoraceae</taxon>
        <taxon>Rhizophora</taxon>
    </lineage>
</organism>
<proteinExistence type="predicted"/>
<accession>A0A2P2JBY3</accession>
<sequence>MLPVTLFAISLFKSPTRHRLQRLPPSDTPLRFAALNYCQTPFLPFHT</sequence>
<name>A0A2P2JBY3_RHIMU</name>
<protein>
    <submittedName>
        <fullName evidence="1">Uncharacterized protein</fullName>
    </submittedName>
</protein>